<dbReference type="RefSeq" id="WP_345626116.1">
    <property type="nucleotide sequence ID" value="NZ_BAABJQ010000002.1"/>
</dbReference>
<evidence type="ECO:0000313" key="4">
    <source>
        <dbReference type="Proteomes" id="UP001501570"/>
    </source>
</evidence>
<reference evidence="4" key="1">
    <citation type="journal article" date="2019" name="Int. J. Syst. Evol. Microbiol.">
        <title>The Global Catalogue of Microorganisms (GCM) 10K type strain sequencing project: providing services to taxonomists for standard genome sequencing and annotation.</title>
        <authorList>
            <consortium name="The Broad Institute Genomics Platform"/>
            <consortium name="The Broad Institute Genome Sequencing Center for Infectious Disease"/>
            <person name="Wu L."/>
            <person name="Ma J."/>
        </authorList>
    </citation>
    <scope>NUCLEOTIDE SEQUENCE [LARGE SCALE GENOMIC DNA]</scope>
    <source>
        <strain evidence="4">JCM 18304</strain>
    </source>
</reference>
<proteinExistence type="predicted"/>
<feature type="domain" description="Beta-lactamase-related" evidence="2">
    <location>
        <begin position="43"/>
        <end position="399"/>
    </location>
</feature>
<name>A0ABP9RJM8_9ACTN</name>
<comment type="caution">
    <text evidence="3">The sequence shown here is derived from an EMBL/GenBank/DDBJ whole genome shotgun (WGS) entry which is preliminary data.</text>
</comment>
<evidence type="ECO:0000256" key="1">
    <source>
        <dbReference type="SAM" id="MobiDB-lite"/>
    </source>
</evidence>
<dbReference type="SUPFAM" id="SSF56601">
    <property type="entry name" value="beta-lactamase/transpeptidase-like"/>
    <property type="match status" value="1"/>
</dbReference>
<sequence>MNQPQWWRRVTEEMSTYQAAHPDNLPGTAFGAETKEDGRLLGSAGQAWDVNTICEIGSMTKPFVAAAVLLALEERGMLDIETPVFTLPGMDFYALDPLRRGILLRHLLQHTSGLPHTRHYTDWPRTSCNDPAGPPPAAGAGPLDLGPTSEWLGAPALTNEYVHANGRCQPARCVDLDGVSLHIMRTYPVRATPPPGSEYSYATVNHILLARIVEQLTGQPVNQYIRQRLFTPLEMSDSFFIAGRTGDPEVDERLDEGVTDEQRARVADFVLITKDGRFPPEIASGPGGVRDRLRSGWRFVNPDAGMFSSVNDLLNFLRMLRDGGLFGSRRVLSPRIVSLLVKDQGHGHTMGFGYRKRITPYGQRGGTLEHLGMKMTYFWYDPDPDNPVLGVFLSQRMPNFIANTNMGEGLAPIFRVFVPLVTSRAADPPQPRAGELADGEAPDSERTAGAARGH</sequence>
<dbReference type="EMBL" id="BAABJQ010000002">
    <property type="protein sequence ID" value="GAA5178997.1"/>
    <property type="molecule type" value="Genomic_DNA"/>
</dbReference>
<dbReference type="Pfam" id="PF00144">
    <property type="entry name" value="Beta-lactamase"/>
    <property type="match status" value="1"/>
</dbReference>
<keyword evidence="4" id="KW-1185">Reference proteome</keyword>
<dbReference type="PANTHER" id="PTHR43283">
    <property type="entry name" value="BETA-LACTAMASE-RELATED"/>
    <property type="match status" value="1"/>
</dbReference>
<dbReference type="Proteomes" id="UP001501570">
    <property type="component" value="Unassembled WGS sequence"/>
</dbReference>
<evidence type="ECO:0000313" key="3">
    <source>
        <dbReference type="EMBL" id="GAA5178997.1"/>
    </source>
</evidence>
<dbReference type="InterPro" id="IPR001466">
    <property type="entry name" value="Beta-lactam-related"/>
</dbReference>
<feature type="region of interest" description="Disordered" evidence="1">
    <location>
        <begin position="425"/>
        <end position="454"/>
    </location>
</feature>
<dbReference type="InterPro" id="IPR050789">
    <property type="entry name" value="Diverse_Enzym_Activities"/>
</dbReference>
<accession>A0ABP9RJM8</accession>
<dbReference type="Gene3D" id="3.40.710.10">
    <property type="entry name" value="DD-peptidase/beta-lactamase superfamily"/>
    <property type="match status" value="1"/>
</dbReference>
<evidence type="ECO:0000259" key="2">
    <source>
        <dbReference type="Pfam" id="PF00144"/>
    </source>
</evidence>
<protein>
    <recommendedName>
        <fullName evidence="2">Beta-lactamase-related domain-containing protein</fullName>
    </recommendedName>
</protein>
<organism evidence="3 4">
    <name type="scientific">Rugosimonospora acidiphila</name>
    <dbReference type="NCBI Taxonomy" id="556531"/>
    <lineage>
        <taxon>Bacteria</taxon>
        <taxon>Bacillati</taxon>
        <taxon>Actinomycetota</taxon>
        <taxon>Actinomycetes</taxon>
        <taxon>Micromonosporales</taxon>
        <taxon>Micromonosporaceae</taxon>
        <taxon>Rugosimonospora</taxon>
    </lineage>
</organism>
<dbReference type="InterPro" id="IPR012338">
    <property type="entry name" value="Beta-lactam/transpept-like"/>
</dbReference>
<gene>
    <name evidence="3" type="ORF">GCM10023322_07600</name>
</gene>